<dbReference type="GO" id="GO:2001069">
    <property type="term" value="F:glycogen binding"/>
    <property type="evidence" value="ECO:0007669"/>
    <property type="project" value="TreeGrafter"/>
</dbReference>
<dbReference type="GO" id="GO:0000164">
    <property type="term" value="C:protein phosphatase type 1 complex"/>
    <property type="evidence" value="ECO:0007669"/>
    <property type="project" value="TreeGrafter"/>
</dbReference>
<reference evidence="16" key="1">
    <citation type="submission" date="2020-03" db="EMBL/GenBank/DDBJ databases">
        <title>Studies in the Genomics of Life Span.</title>
        <authorList>
            <person name="Glass D."/>
        </authorList>
    </citation>
    <scope>NUCLEOTIDE SEQUENCE</scope>
    <source>
        <strain evidence="16">LTLLF</strain>
        <tissue evidence="16">Muscle</tissue>
    </source>
</reference>
<dbReference type="GO" id="GO:0008157">
    <property type="term" value="F:protein phosphatase 1 binding"/>
    <property type="evidence" value="ECO:0007669"/>
    <property type="project" value="TreeGrafter"/>
</dbReference>
<dbReference type="CDD" id="cd22255">
    <property type="entry name" value="PBD_PPP1R3A"/>
    <property type="match status" value="1"/>
</dbReference>
<accession>A0A8J6GK62</accession>
<dbReference type="Proteomes" id="UP000710432">
    <property type="component" value="Unassembled WGS sequence"/>
</dbReference>
<feature type="compositionally biased region" description="Polar residues" evidence="13">
    <location>
        <begin position="902"/>
        <end position="911"/>
    </location>
</feature>
<feature type="region of interest" description="Disordered" evidence="13">
    <location>
        <begin position="1015"/>
        <end position="1037"/>
    </location>
</feature>
<dbReference type="GO" id="GO:0016020">
    <property type="term" value="C:membrane"/>
    <property type="evidence" value="ECO:0007669"/>
    <property type="project" value="UniProtKB-SubCell"/>
</dbReference>
<organism evidence="16 17">
    <name type="scientific">Microtus ochrogaster</name>
    <name type="common">Prairie vole</name>
    <dbReference type="NCBI Taxonomy" id="79684"/>
    <lineage>
        <taxon>Eukaryota</taxon>
        <taxon>Metazoa</taxon>
        <taxon>Chordata</taxon>
        <taxon>Craniata</taxon>
        <taxon>Vertebrata</taxon>
        <taxon>Euteleostomi</taxon>
        <taxon>Mammalia</taxon>
        <taxon>Eutheria</taxon>
        <taxon>Euarchontoglires</taxon>
        <taxon>Glires</taxon>
        <taxon>Rodentia</taxon>
        <taxon>Myomorpha</taxon>
        <taxon>Muroidea</taxon>
        <taxon>Cricetidae</taxon>
        <taxon>Arvicolinae</taxon>
        <taxon>Microtus</taxon>
    </lineage>
</organism>
<evidence type="ECO:0000256" key="1">
    <source>
        <dbReference type="ARBA" id="ARBA00004167"/>
    </source>
</evidence>
<evidence type="ECO:0000256" key="2">
    <source>
        <dbReference type="ARBA" id="ARBA00022553"/>
    </source>
</evidence>
<dbReference type="PANTHER" id="PTHR12307:SF2">
    <property type="entry name" value="PROTEIN PHOSPHATASE 1 REGULATORY SUBUNIT 3A"/>
    <property type="match status" value="1"/>
</dbReference>
<feature type="region of interest" description="Disordered" evidence="13">
    <location>
        <begin position="588"/>
        <end position="607"/>
    </location>
</feature>
<comment type="caution">
    <text evidence="16">The sequence shown here is derived from an EMBL/GenBank/DDBJ whole genome shotgun (WGS) entry which is preliminary data.</text>
</comment>
<feature type="region of interest" description="Disordered" evidence="13">
    <location>
        <begin position="895"/>
        <end position="916"/>
    </location>
</feature>
<dbReference type="InterPro" id="IPR005036">
    <property type="entry name" value="CBM21_dom"/>
</dbReference>
<keyword evidence="3" id="KW-0321">Glycogen metabolism</keyword>
<evidence type="ECO:0000256" key="7">
    <source>
        <dbReference type="ARBA" id="ARBA00023277"/>
    </source>
</evidence>
<dbReference type="InterPro" id="IPR050782">
    <property type="entry name" value="PP1_regulatory_subunit_3"/>
</dbReference>
<evidence type="ECO:0000256" key="9">
    <source>
        <dbReference type="ARBA" id="ARBA00063069"/>
    </source>
</evidence>
<dbReference type="FunFam" id="2.60.40.2440:FF:000004">
    <property type="entry name" value="protein phosphatase 1 regulatory subunit 3A"/>
    <property type="match status" value="1"/>
</dbReference>
<feature type="compositionally biased region" description="Basic and acidic residues" evidence="13">
    <location>
        <begin position="966"/>
        <end position="985"/>
    </location>
</feature>
<dbReference type="PROSITE" id="PS51159">
    <property type="entry name" value="CBM21"/>
    <property type="match status" value="1"/>
</dbReference>
<dbReference type="Pfam" id="PF03370">
    <property type="entry name" value="CBM_21"/>
    <property type="match status" value="1"/>
</dbReference>
<name>A0A8J6GK62_MICOH</name>
<dbReference type="EMBL" id="JAATJU010022259">
    <property type="protein sequence ID" value="KAH0511233.1"/>
    <property type="molecule type" value="Genomic_DNA"/>
</dbReference>
<feature type="compositionally biased region" description="Basic and acidic residues" evidence="13">
    <location>
        <begin position="1015"/>
        <end position="1026"/>
    </location>
</feature>
<keyword evidence="5 14" id="KW-1133">Transmembrane helix</keyword>
<feature type="domain" description="CBM21" evidence="15">
    <location>
        <begin position="123"/>
        <end position="231"/>
    </location>
</feature>
<evidence type="ECO:0000256" key="3">
    <source>
        <dbReference type="ARBA" id="ARBA00022600"/>
    </source>
</evidence>
<comment type="subunit">
    <text evidence="9">Interacts with PPP1CC catalytic subunit of PP1, and associates with glycogen.</text>
</comment>
<dbReference type="GO" id="GO:0005979">
    <property type="term" value="P:regulation of glycogen biosynthetic process"/>
    <property type="evidence" value="ECO:0007669"/>
    <property type="project" value="TreeGrafter"/>
</dbReference>
<gene>
    <name evidence="16" type="ORF">LTLLF_151410</name>
</gene>
<dbReference type="GO" id="GO:0005977">
    <property type="term" value="P:glycogen metabolic process"/>
    <property type="evidence" value="ECO:0007669"/>
    <property type="project" value="UniProtKB-KW"/>
</dbReference>
<evidence type="ECO:0000256" key="11">
    <source>
        <dbReference type="ARBA" id="ARBA00075720"/>
    </source>
</evidence>
<comment type="subcellular location">
    <subcellularLocation>
        <location evidence="1">Membrane</location>
        <topology evidence="1">Single-pass membrane protein</topology>
    </subcellularLocation>
</comment>
<feature type="compositionally biased region" description="Low complexity" evidence="13">
    <location>
        <begin position="37"/>
        <end position="51"/>
    </location>
</feature>
<proteinExistence type="predicted"/>
<evidence type="ECO:0000256" key="5">
    <source>
        <dbReference type="ARBA" id="ARBA00022989"/>
    </source>
</evidence>
<keyword evidence="7" id="KW-0119">Carbohydrate metabolism</keyword>
<dbReference type="InterPro" id="IPR038175">
    <property type="entry name" value="CBM21_dom_sf"/>
</dbReference>
<dbReference type="PANTHER" id="PTHR12307">
    <property type="entry name" value="PROTEIN PHOSPHATASE 1 REGULATORY SUBUNIT"/>
    <property type="match status" value="1"/>
</dbReference>
<protein>
    <recommendedName>
        <fullName evidence="10">Protein phosphatase 1 regulatory subunit 3A</fullName>
    </recommendedName>
    <alternativeName>
        <fullName evidence="11">Protein phosphatase 1 glycogen-associated regulatory subunit</fullName>
    </alternativeName>
    <alternativeName>
        <fullName evidence="12">Protein phosphatase type-1 glycogen targeting subunit</fullName>
    </alternativeName>
</protein>
<keyword evidence="2" id="KW-0597">Phosphoprotein</keyword>
<dbReference type="Gene3D" id="2.60.40.2440">
    <property type="entry name" value="Carbohydrate binding type-21 domain"/>
    <property type="match status" value="1"/>
</dbReference>
<evidence type="ECO:0000259" key="15">
    <source>
        <dbReference type="PROSITE" id="PS51159"/>
    </source>
</evidence>
<evidence type="ECO:0000256" key="10">
    <source>
        <dbReference type="ARBA" id="ARBA00070078"/>
    </source>
</evidence>
<feature type="region of interest" description="Disordered" evidence="13">
    <location>
        <begin position="963"/>
        <end position="989"/>
    </location>
</feature>
<sequence length="1102" mass="123811">MEPTEEPCQIRKDKFLDVPNLSDSVCEDEEVKATFKPSYSPQPSRRGSGSSEDTYLDTPTSASRRVSFADSLGFSLVSVKEFDCWDLPSSTDFDLSRNIFHTEEYVLSPLFELPSSKEELMEQLQVQKAVLESTEHLPGSTSVKGIIRVLNISFQKLVYVRMSLDDWQSHYDILAEYVPNSCDGETDQFSFKISLVPPYQKDGSKVEFCIRYETSVGTFWSNNNGTNYVLVCQKKRKEPEPVKPLEEASSRQIKGCLKVKSSSKEESLLTSEENKLENLKFTDAYIPTIICSLEDKDDLGASHQNVEGINREHDERSEKEIDLMLNQRLISSRDEKKTFSTDQINFTYRAEGSEEKQGYHGIPTDLFRRPLSPSLPEEIPLKKDFYHSKNYCPGNEYGHTPSEEIPSHVGETGPALGDASSDELTQLNLCTKEVLDDNANPAHGSDKMQTVYSSYDQLMAGSLQKNEAGVKKTGIKDYKYSRSDFYLEASTSLEESNASSKDAYTEDSVAEEQNTCLGVDENQSPNFQSIFQNQDRQMGHPKIHIEGTKENNEELTTLLSKDTTTTPWTVPVDPCPSTKRKVNWREAGNGTNLEPRASHLGSPRNGNVLTDDYLFQGERGKSDASSQEDQHMNTQHEKNWNVLESQPETRGIETNITKQIKEQAECKDWWEKRDDMRGLKAPPAEQLFTCQETEGYELSSPAHHGITEKAEALTAYIIKTTLESTPESMSARGKAIIAKLPQETARSDRPIEVKETAFDPHEGRGDDSHYTLCHGDTAGVIHVNDFEKESHSAICNVYVDEMEKEATISPYNPRKTLDKEQRGIGIVTSTDEPSQVITGNQKATSNLDLHLGVLPTDKAIFPENKGLGLLQESSWRTDFDAVHSAFISDSVSPSQSSPQVYKCQSKTSEPSSGWPVTEEKAVTSTILQSFPTKSEYTCHPESEILGHAMSKSDDVSNSLEIMESGSGRERHVGRIVQQKEGKSSEKSQGPMILISEPLENLEKARSDIEEVRCFEKSQSHSEDKGSESPASATLSDQNVQAQVTESLLSAYINSKIPYFLLFLIFLVTIYYYDLMIGLAFYIFSLYWLYWEGGRQRESVKKK</sequence>
<evidence type="ECO:0000256" key="14">
    <source>
        <dbReference type="SAM" id="Phobius"/>
    </source>
</evidence>
<comment type="function">
    <text evidence="8">Seems to act as a glycogen-targeting subunit for PP1. PP1 is essential for cell division, and participates in the regulation of glycogen metabolism, muscle contractility and protein synthesis. Plays an important role in glycogen synthesis but is not essential for insulin activation of glycogen synthase.</text>
</comment>
<evidence type="ECO:0000256" key="13">
    <source>
        <dbReference type="SAM" id="MobiDB-lite"/>
    </source>
</evidence>
<feature type="compositionally biased region" description="Polar residues" evidence="13">
    <location>
        <begin position="1028"/>
        <end position="1037"/>
    </location>
</feature>
<evidence type="ECO:0000313" key="17">
    <source>
        <dbReference type="Proteomes" id="UP000710432"/>
    </source>
</evidence>
<feature type="transmembrane region" description="Helical" evidence="14">
    <location>
        <begin position="1056"/>
        <end position="1089"/>
    </location>
</feature>
<evidence type="ECO:0000256" key="4">
    <source>
        <dbReference type="ARBA" id="ARBA00022692"/>
    </source>
</evidence>
<keyword evidence="4 14" id="KW-0812">Transmembrane</keyword>
<evidence type="ECO:0000256" key="6">
    <source>
        <dbReference type="ARBA" id="ARBA00023136"/>
    </source>
</evidence>
<evidence type="ECO:0000256" key="12">
    <source>
        <dbReference type="ARBA" id="ARBA00076542"/>
    </source>
</evidence>
<evidence type="ECO:0000313" key="16">
    <source>
        <dbReference type="EMBL" id="KAH0511233.1"/>
    </source>
</evidence>
<keyword evidence="6 14" id="KW-0472">Membrane</keyword>
<evidence type="ECO:0000256" key="8">
    <source>
        <dbReference type="ARBA" id="ARBA00058944"/>
    </source>
</evidence>
<feature type="region of interest" description="Disordered" evidence="13">
    <location>
        <begin position="32"/>
        <end position="59"/>
    </location>
</feature>
<dbReference type="AlphaFoldDB" id="A0A8J6GK62"/>